<dbReference type="SUPFAM" id="SSF51735">
    <property type="entry name" value="NAD(P)-binding Rossmann-fold domains"/>
    <property type="match status" value="2"/>
</dbReference>
<proteinExistence type="predicted"/>
<evidence type="ECO:0000259" key="8">
    <source>
        <dbReference type="PROSITE" id="PS51202"/>
    </source>
</evidence>
<dbReference type="NCBIfam" id="NF007038">
    <property type="entry name" value="PRK09496.2-6"/>
    <property type="match status" value="1"/>
</dbReference>
<dbReference type="PROSITE" id="PS51201">
    <property type="entry name" value="RCK_N"/>
    <property type="match status" value="2"/>
</dbReference>
<feature type="domain" description="RCK C-terminal" evidence="8">
    <location>
        <begin position="366"/>
        <end position="446"/>
    </location>
</feature>
<dbReference type="Proteomes" id="UP001403385">
    <property type="component" value="Unassembled WGS sequence"/>
</dbReference>
<evidence type="ECO:0000256" key="1">
    <source>
        <dbReference type="ARBA" id="ARBA00017378"/>
    </source>
</evidence>
<dbReference type="NCBIfam" id="NF007041">
    <property type="entry name" value="PRK09496.3-4"/>
    <property type="match status" value="1"/>
</dbReference>
<keyword evidence="5" id="KW-0520">NAD</keyword>
<dbReference type="Gene3D" id="3.40.50.720">
    <property type="entry name" value="NAD(P)-binding Rossmann-like Domain"/>
    <property type="match status" value="2"/>
</dbReference>
<evidence type="ECO:0000256" key="6">
    <source>
        <dbReference type="ARBA" id="ARBA00023065"/>
    </source>
</evidence>
<dbReference type="InterPro" id="IPR036291">
    <property type="entry name" value="NAD(P)-bd_dom_sf"/>
</dbReference>
<dbReference type="InterPro" id="IPR003148">
    <property type="entry name" value="RCK_N"/>
</dbReference>
<dbReference type="InterPro" id="IPR050721">
    <property type="entry name" value="Trk_Ktr_HKT_K-transport"/>
</dbReference>
<dbReference type="PANTHER" id="PTHR43833:SF5">
    <property type="entry name" value="TRK SYSTEM POTASSIUM UPTAKE PROTEIN TRKA"/>
    <property type="match status" value="1"/>
</dbReference>
<reference evidence="9 10" key="1">
    <citation type="submission" date="2024-04" db="EMBL/GenBank/DDBJ databases">
        <title>Novel genus in family Flammeovirgaceae.</title>
        <authorList>
            <person name="Nguyen T.H."/>
            <person name="Vuong T.Q."/>
            <person name="Le H."/>
            <person name="Kim S.-G."/>
        </authorList>
    </citation>
    <scope>NUCLEOTIDE SEQUENCE [LARGE SCALE GENOMIC DNA]</scope>
    <source>
        <strain evidence="9 10">JCM 23209</strain>
    </source>
</reference>
<dbReference type="Pfam" id="PF02254">
    <property type="entry name" value="TrkA_N"/>
    <property type="match status" value="2"/>
</dbReference>
<evidence type="ECO:0000313" key="9">
    <source>
        <dbReference type="EMBL" id="MEN7551381.1"/>
    </source>
</evidence>
<dbReference type="InterPro" id="IPR036721">
    <property type="entry name" value="RCK_C_sf"/>
</dbReference>
<evidence type="ECO:0000313" key="10">
    <source>
        <dbReference type="Proteomes" id="UP001403385"/>
    </source>
</evidence>
<dbReference type="AlphaFoldDB" id="A0AAW9SKK7"/>
<dbReference type="PRINTS" id="PR00335">
    <property type="entry name" value="KUPTAKETRKA"/>
</dbReference>
<keyword evidence="10" id="KW-1185">Reference proteome</keyword>
<comment type="caution">
    <text evidence="9">The sequence shown here is derived from an EMBL/GenBank/DDBJ whole genome shotgun (WGS) entry which is preliminary data.</text>
</comment>
<name>A0AAW9SKK7_9BACT</name>
<keyword evidence="4" id="KW-0630">Potassium</keyword>
<gene>
    <name evidence="9" type="primary">trkA</name>
    <name evidence="9" type="ORF">AAG747_25925</name>
</gene>
<dbReference type="PROSITE" id="PS51202">
    <property type="entry name" value="RCK_C"/>
    <property type="match status" value="2"/>
</dbReference>
<accession>A0AAW9SKK7</accession>
<sequence length="446" mass="49678">MKIIIAGAGDVGFHLARLLANEEHDLVIVDMDSEKLKYVANHLDVATIKGNSTSPSVLQDANISEADLLICATSSEDTNLLTAILGKRMGVKKTVTRISNLEFLLNRQQLGLEEMGIDEVVSPESLAAREISRLLKESAITDVYEFEKEQLSLIGINIDATDPLKNKTLRETTHLNPDLDFLTVAILRNNRTIIPRGDTKFELGDHVYYIAQPSGVDKVLKLTGKKSAEINSVMILGGSRVGFHTAKRLENKYKTKLIELDKEKCFDLADQLDHTLVINGDGRDMELLEEEGISNTDAFIAVTGNSETNIISCLMAKNKGVKKTIALVENIDYIHLSQNIGVDTMINKKLIAANFTFRYIRKGSVLSITSVHGVDAEILEFRVKENSKITKKPLKKLHFPYSAIVGGVIRNDKAYTPMGDFVFEPNDRVVVLSRMECIRKIEEFFK</sequence>
<evidence type="ECO:0000256" key="4">
    <source>
        <dbReference type="ARBA" id="ARBA00022958"/>
    </source>
</evidence>
<dbReference type="Gene3D" id="3.30.70.1450">
    <property type="entry name" value="Regulator of K+ conductance, C-terminal domain"/>
    <property type="match status" value="2"/>
</dbReference>
<dbReference type="NCBIfam" id="NF007031">
    <property type="entry name" value="PRK09496.1-2"/>
    <property type="match status" value="1"/>
</dbReference>
<evidence type="ECO:0000259" key="7">
    <source>
        <dbReference type="PROSITE" id="PS51201"/>
    </source>
</evidence>
<dbReference type="InterPro" id="IPR006036">
    <property type="entry name" value="K_uptake_TrkA"/>
</dbReference>
<feature type="domain" description="RCK C-terminal" evidence="8">
    <location>
        <begin position="141"/>
        <end position="225"/>
    </location>
</feature>
<evidence type="ECO:0000256" key="2">
    <source>
        <dbReference type="ARBA" id="ARBA00022448"/>
    </source>
</evidence>
<dbReference type="RefSeq" id="WP_346824162.1">
    <property type="nucleotide sequence ID" value="NZ_JBDKWZ010000022.1"/>
</dbReference>
<dbReference type="GO" id="GO:0015079">
    <property type="term" value="F:potassium ion transmembrane transporter activity"/>
    <property type="evidence" value="ECO:0007669"/>
    <property type="project" value="InterPro"/>
</dbReference>
<evidence type="ECO:0000256" key="3">
    <source>
        <dbReference type="ARBA" id="ARBA00022538"/>
    </source>
</evidence>
<protein>
    <recommendedName>
        <fullName evidence="1">Trk system potassium uptake protein TrkA</fullName>
    </recommendedName>
</protein>
<feature type="domain" description="RCK N-terminal" evidence="7">
    <location>
        <begin position="1"/>
        <end position="121"/>
    </location>
</feature>
<dbReference type="InterPro" id="IPR006037">
    <property type="entry name" value="RCK_C"/>
</dbReference>
<feature type="domain" description="RCK N-terminal" evidence="7">
    <location>
        <begin position="230"/>
        <end position="346"/>
    </location>
</feature>
<evidence type="ECO:0000256" key="5">
    <source>
        <dbReference type="ARBA" id="ARBA00023027"/>
    </source>
</evidence>
<dbReference type="SUPFAM" id="SSF116726">
    <property type="entry name" value="TrkA C-terminal domain-like"/>
    <property type="match status" value="2"/>
</dbReference>
<dbReference type="EMBL" id="JBDKWZ010000022">
    <property type="protein sequence ID" value="MEN7551381.1"/>
    <property type="molecule type" value="Genomic_DNA"/>
</dbReference>
<keyword evidence="2" id="KW-0813">Transport</keyword>
<organism evidence="9 10">
    <name type="scientific">Rapidithrix thailandica</name>
    <dbReference type="NCBI Taxonomy" id="413964"/>
    <lineage>
        <taxon>Bacteria</taxon>
        <taxon>Pseudomonadati</taxon>
        <taxon>Bacteroidota</taxon>
        <taxon>Cytophagia</taxon>
        <taxon>Cytophagales</taxon>
        <taxon>Flammeovirgaceae</taxon>
        <taxon>Rapidithrix</taxon>
    </lineage>
</organism>
<dbReference type="PANTHER" id="PTHR43833">
    <property type="entry name" value="POTASSIUM CHANNEL PROTEIN 2-RELATED-RELATED"/>
    <property type="match status" value="1"/>
</dbReference>
<keyword evidence="6" id="KW-0406">Ion transport</keyword>
<dbReference type="NCBIfam" id="NF007032">
    <property type="entry name" value="PRK09496.1-4"/>
    <property type="match status" value="1"/>
</dbReference>
<keyword evidence="3" id="KW-0633">Potassium transport</keyword>
<dbReference type="NCBIfam" id="NF007039">
    <property type="entry name" value="PRK09496.3-2"/>
    <property type="match status" value="1"/>
</dbReference>
<dbReference type="GO" id="GO:0005886">
    <property type="term" value="C:plasma membrane"/>
    <property type="evidence" value="ECO:0007669"/>
    <property type="project" value="InterPro"/>
</dbReference>
<dbReference type="Pfam" id="PF02080">
    <property type="entry name" value="TrkA_C"/>
    <property type="match status" value="2"/>
</dbReference>